<evidence type="ECO:0000313" key="2">
    <source>
        <dbReference type="EMBL" id="PIZ42441.1"/>
    </source>
</evidence>
<gene>
    <name evidence="2" type="ORF">COY37_00375</name>
</gene>
<evidence type="ECO:0008006" key="4">
    <source>
        <dbReference type="Google" id="ProtNLM"/>
    </source>
</evidence>
<evidence type="ECO:0000313" key="3">
    <source>
        <dbReference type="Proteomes" id="UP000230956"/>
    </source>
</evidence>
<keyword evidence="1" id="KW-0812">Transmembrane</keyword>
<sequence length="185" mass="20429">MRTIAQAARKLAVKQQQVRYKEQPKPKKKLKVVEPKRRQSRQVLALPEIPFPVFVMSVTVITAGIIINVAQQAIISQQSYMIESVKKEIQVAQQAQDNLYAHKAILQSPQRIESVAVEKLSMVKAPKVSYLRILDDGSRGISSTGNTSPSMSASGDKHYVSGKSITKGRVEASYGGRLGYHALAR</sequence>
<feature type="transmembrane region" description="Helical" evidence="1">
    <location>
        <begin position="49"/>
        <end position="70"/>
    </location>
</feature>
<comment type="caution">
    <text evidence="2">The sequence shown here is derived from an EMBL/GenBank/DDBJ whole genome shotgun (WGS) entry which is preliminary data.</text>
</comment>
<dbReference type="RefSeq" id="WP_286678773.1">
    <property type="nucleotide sequence ID" value="NZ_MNXI01000103.1"/>
</dbReference>
<protein>
    <recommendedName>
        <fullName evidence="4">Cell division protein FtsL</fullName>
    </recommendedName>
</protein>
<proteinExistence type="predicted"/>
<dbReference type="EMBL" id="PFNG01000013">
    <property type="protein sequence ID" value="PIZ42441.1"/>
    <property type="molecule type" value="Genomic_DNA"/>
</dbReference>
<reference evidence="3" key="1">
    <citation type="submission" date="2017-09" db="EMBL/GenBank/DDBJ databases">
        <title>Depth-based differentiation of microbial function through sediment-hosted aquifers and enrichment of novel symbionts in the deep terrestrial subsurface.</title>
        <authorList>
            <person name="Probst A.J."/>
            <person name="Ladd B."/>
            <person name="Jarett J.K."/>
            <person name="Geller-Mcgrath D.E."/>
            <person name="Sieber C.M.K."/>
            <person name="Emerson J.B."/>
            <person name="Anantharaman K."/>
            <person name="Thomas B.C."/>
            <person name="Malmstrom R."/>
            <person name="Stieglmeier M."/>
            <person name="Klingl A."/>
            <person name="Woyke T."/>
            <person name="Ryan C.M."/>
            <person name="Banfield J.F."/>
        </authorList>
    </citation>
    <scope>NUCLEOTIDE SEQUENCE [LARGE SCALE GENOMIC DNA]</scope>
</reference>
<dbReference type="AlphaFoldDB" id="A0A2M7TC81"/>
<evidence type="ECO:0000256" key="1">
    <source>
        <dbReference type="SAM" id="Phobius"/>
    </source>
</evidence>
<keyword evidence="1" id="KW-0472">Membrane</keyword>
<name>A0A2M7TC81_9ACTN</name>
<dbReference type="Proteomes" id="UP000230956">
    <property type="component" value="Unassembled WGS sequence"/>
</dbReference>
<organism evidence="2 3">
    <name type="scientific">Candidatus Aquicultor secundus</name>
    <dbReference type="NCBI Taxonomy" id="1973895"/>
    <lineage>
        <taxon>Bacteria</taxon>
        <taxon>Bacillati</taxon>
        <taxon>Actinomycetota</taxon>
        <taxon>Candidatus Aquicultoria</taxon>
        <taxon>Candidatus Aquicultorales</taxon>
        <taxon>Candidatus Aquicultoraceae</taxon>
        <taxon>Candidatus Aquicultor</taxon>
    </lineage>
</organism>
<keyword evidence="1" id="KW-1133">Transmembrane helix</keyword>
<accession>A0A2M7TC81</accession>